<keyword evidence="7" id="KW-1185">Reference proteome</keyword>
<dbReference type="GO" id="GO:0045493">
    <property type="term" value="P:xylan catabolic process"/>
    <property type="evidence" value="ECO:0007669"/>
    <property type="project" value="InterPro"/>
</dbReference>
<dbReference type="SMART" id="SM00758">
    <property type="entry name" value="PA14"/>
    <property type="match status" value="1"/>
</dbReference>
<proteinExistence type="inferred from homology"/>
<dbReference type="PANTHER" id="PTHR42721:SF3">
    <property type="entry name" value="BETA-D-XYLOSIDASE 5-RELATED"/>
    <property type="match status" value="1"/>
</dbReference>
<evidence type="ECO:0000259" key="5">
    <source>
        <dbReference type="PROSITE" id="PS51820"/>
    </source>
</evidence>
<protein>
    <submittedName>
        <fullName evidence="6">Beta-glucosidase</fullName>
    </submittedName>
</protein>
<dbReference type="EMBL" id="CP039393">
    <property type="protein sequence ID" value="QCD34662.1"/>
    <property type="molecule type" value="Genomic_DNA"/>
</dbReference>
<dbReference type="GO" id="GO:0009044">
    <property type="term" value="F:xylan 1,4-beta-xylosidase activity"/>
    <property type="evidence" value="ECO:0007669"/>
    <property type="project" value="InterPro"/>
</dbReference>
<dbReference type="InterPro" id="IPR026891">
    <property type="entry name" value="Fn3-like"/>
</dbReference>
<evidence type="ECO:0000256" key="1">
    <source>
        <dbReference type="ARBA" id="ARBA00005336"/>
    </source>
</evidence>
<keyword evidence="3" id="KW-0378">Hydrolase</keyword>
<dbReference type="KEGG" id="mgod:E7746_01625"/>
<dbReference type="PRINTS" id="PR00133">
    <property type="entry name" value="GLHYDRLASE3"/>
</dbReference>
<organism evidence="6 7">
    <name type="scientific">Muribaculum gordoncarteri</name>
    <dbReference type="NCBI Taxonomy" id="2530390"/>
    <lineage>
        <taxon>Bacteria</taxon>
        <taxon>Pseudomonadati</taxon>
        <taxon>Bacteroidota</taxon>
        <taxon>Bacteroidia</taxon>
        <taxon>Bacteroidales</taxon>
        <taxon>Muribaculaceae</taxon>
        <taxon>Muribaculum</taxon>
    </lineage>
</organism>
<reference evidence="6 7" key="1">
    <citation type="submission" date="2019-02" db="EMBL/GenBank/DDBJ databases">
        <title>Isolation and identification of novel species under the genus Muribaculum.</title>
        <authorList>
            <person name="Miyake S."/>
            <person name="Ding Y."/>
            <person name="Low A."/>
            <person name="Soh M."/>
            <person name="Seedorf H."/>
        </authorList>
    </citation>
    <scope>NUCLEOTIDE SEQUENCE [LARGE SCALE GENOMIC DNA]</scope>
    <source>
        <strain evidence="6 7">TLL-A4</strain>
    </source>
</reference>
<dbReference type="SUPFAM" id="SSF51445">
    <property type="entry name" value="(Trans)glycosidases"/>
    <property type="match status" value="1"/>
</dbReference>
<dbReference type="RefSeq" id="WP_136409632.1">
    <property type="nucleotide sequence ID" value="NZ_CP039393.1"/>
</dbReference>
<dbReference type="GO" id="GO:0031222">
    <property type="term" value="P:arabinan catabolic process"/>
    <property type="evidence" value="ECO:0007669"/>
    <property type="project" value="TreeGrafter"/>
</dbReference>
<dbReference type="Pfam" id="PF07691">
    <property type="entry name" value="PA14"/>
    <property type="match status" value="1"/>
</dbReference>
<evidence type="ECO:0000313" key="6">
    <source>
        <dbReference type="EMBL" id="QCD34662.1"/>
    </source>
</evidence>
<dbReference type="InterPro" id="IPR036881">
    <property type="entry name" value="Glyco_hydro_3_C_sf"/>
</dbReference>
<dbReference type="GO" id="GO:0046556">
    <property type="term" value="F:alpha-L-arabinofuranosidase activity"/>
    <property type="evidence" value="ECO:0007669"/>
    <property type="project" value="TreeGrafter"/>
</dbReference>
<dbReference type="Gene3D" id="3.40.50.1700">
    <property type="entry name" value="Glycoside hydrolase family 3 C-terminal domain"/>
    <property type="match status" value="2"/>
</dbReference>
<dbReference type="Gene3D" id="2.60.40.10">
    <property type="entry name" value="Immunoglobulins"/>
    <property type="match status" value="1"/>
</dbReference>
<dbReference type="SUPFAM" id="SSF52279">
    <property type="entry name" value="Beta-D-glucan exohydrolase, C-terminal domain"/>
    <property type="match status" value="1"/>
</dbReference>
<name>A0A4P7VBJ8_9BACT</name>
<dbReference type="PANTHER" id="PTHR42721">
    <property type="entry name" value="SUGAR HYDROLASE-RELATED"/>
    <property type="match status" value="1"/>
</dbReference>
<evidence type="ECO:0000313" key="7">
    <source>
        <dbReference type="Proteomes" id="UP000297031"/>
    </source>
</evidence>
<dbReference type="InterPro" id="IPR002772">
    <property type="entry name" value="Glyco_hydro_3_C"/>
</dbReference>
<evidence type="ECO:0000256" key="3">
    <source>
        <dbReference type="ARBA" id="ARBA00022801"/>
    </source>
</evidence>
<dbReference type="InterPro" id="IPR037524">
    <property type="entry name" value="PA14/GLEYA"/>
</dbReference>
<feature type="chain" id="PRO_5020563189" evidence="4">
    <location>
        <begin position="19"/>
        <end position="853"/>
    </location>
</feature>
<feature type="signal peptide" evidence="4">
    <location>
        <begin position="1"/>
        <end position="18"/>
    </location>
</feature>
<dbReference type="Proteomes" id="UP000297031">
    <property type="component" value="Chromosome"/>
</dbReference>
<dbReference type="AlphaFoldDB" id="A0A4P7VBJ8"/>
<dbReference type="OrthoDB" id="9805821at2"/>
<dbReference type="InterPro" id="IPR013783">
    <property type="entry name" value="Ig-like_fold"/>
</dbReference>
<evidence type="ECO:0000256" key="2">
    <source>
        <dbReference type="ARBA" id="ARBA00022729"/>
    </source>
</evidence>
<gene>
    <name evidence="6" type="ORF">E7746_01625</name>
</gene>
<dbReference type="Pfam" id="PF01915">
    <property type="entry name" value="Glyco_hydro_3_C"/>
    <property type="match status" value="1"/>
</dbReference>
<dbReference type="SUPFAM" id="SSF56988">
    <property type="entry name" value="Anthrax protective antigen"/>
    <property type="match status" value="1"/>
</dbReference>
<sequence>MRFILSTLLAIVSLVASAQVSEPYRDASLGAHERAADLLTRLTLDEKISLMMDVSPAIERLGIPEYNWWNEALHGVGRAGLATVFPQSIGMAATFDNDAVLAAFNAVSDEARAKYNGFRREGRHGRYQGLTFWTPNVNIFRDPRWGRGQETYGEDPYLASVMGEAVVNGLQGPADSKYIKTIAGAKHYAVHSGPEWNRHSFDARDIDPRDLWETYLPAFKTLVDAGVGQVMCAYNRFEGEPCCSSKKLLIDILRNEWGYDKIIVTDCWAMNDFHNKRAHATHQSGVDASADAVLSGTDLECGSDFGNLREAIDRGLITEEAIDESVMRLLEARFSLGEMDDDASSPWASIPMSAVDSKANRALALDMARKSMTLLKNNGVLPLARNASVIVMGPNANDSVMQWGNYNGFPSHTVTVLEGVRDITGRDIPYLRGCDHVINNNFVSCFNLLSSDGKPGLTATYWNNKSRDGQSVAVERLTVPVNKSTGGATVFAPGVNLTGFSARYVGTFKPEESGRYTMQLRTDNGFRRLSVDGVTLVDNSTKGNRNTYTCTFNAEKGKSYDIELLYGAGDRTALLSFDIGMIKDYDTNAGDADVVIFVGGIAPSLEGEEMPVSVPGFRGGDRESIELPAMQRNLLKSLKAQGKKIVYVNCSGSAVALAPEDSICDAILQAWYPGQAGGTAVAEVLYGDYNPAGRLPVTFYRDDSQLPDFLDYSMDGRTYRYMKDKPLYAFGHGLSYTTFDYESASLDRKSAKCGDNVNLNIKLRNAGKRDGDEVVQVYIRKEGDFGGPVKTLRAFKRVTLPAGASRDIAFTLTPDAFKTYDQKSGRMAVTPGKYEILYGGSSDNLKSLHLTLK</sequence>
<dbReference type="InterPro" id="IPR011658">
    <property type="entry name" value="PA14_dom"/>
</dbReference>
<dbReference type="InterPro" id="IPR001764">
    <property type="entry name" value="Glyco_hydro_3_N"/>
</dbReference>
<dbReference type="Gene3D" id="3.20.20.300">
    <property type="entry name" value="Glycoside hydrolase, family 3, N-terminal domain"/>
    <property type="match status" value="1"/>
</dbReference>
<dbReference type="NCBIfam" id="NF041776">
    <property type="entry name" value="xylosidase_Xyl3A"/>
    <property type="match status" value="1"/>
</dbReference>
<dbReference type="InterPro" id="IPR036962">
    <property type="entry name" value="Glyco_hydro_3_N_sf"/>
</dbReference>
<dbReference type="SMART" id="SM01217">
    <property type="entry name" value="Fn3_like"/>
    <property type="match status" value="1"/>
</dbReference>
<accession>A0A4P7VBJ8</accession>
<evidence type="ECO:0000256" key="4">
    <source>
        <dbReference type="SAM" id="SignalP"/>
    </source>
</evidence>
<dbReference type="InterPro" id="IPR017853">
    <property type="entry name" value="GH"/>
</dbReference>
<comment type="similarity">
    <text evidence="1">Belongs to the glycosyl hydrolase 3 family.</text>
</comment>
<dbReference type="PROSITE" id="PS51820">
    <property type="entry name" value="PA14"/>
    <property type="match status" value="1"/>
</dbReference>
<dbReference type="InterPro" id="IPR044993">
    <property type="entry name" value="BXL"/>
</dbReference>
<dbReference type="Pfam" id="PF14310">
    <property type="entry name" value="Fn3-like"/>
    <property type="match status" value="1"/>
</dbReference>
<dbReference type="Pfam" id="PF00933">
    <property type="entry name" value="Glyco_hydro_3"/>
    <property type="match status" value="1"/>
</dbReference>
<dbReference type="InterPro" id="IPR054850">
    <property type="entry name" value="Xylosidase_Xyl3A"/>
</dbReference>
<keyword evidence="2 4" id="KW-0732">Signal</keyword>
<feature type="domain" description="PA14" evidence="5">
    <location>
        <begin position="452"/>
        <end position="595"/>
    </location>
</feature>